<dbReference type="PROSITE" id="PS51762">
    <property type="entry name" value="GH16_2"/>
    <property type="match status" value="1"/>
</dbReference>
<name>A0AAE3ZPH9_9ACTN</name>
<dbReference type="InterPro" id="IPR013320">
    <property type="entry name" value="ConA-like_dom_sf"/>
</dbReference>
<accession>A0AAE3ZPH9</accession>
<dbReference type="EMBL" id="JAVDYC010000001">
    <property type="protein sequence ID" value="MDR7322506.1"/>
    <property type="molecule type" value="Genomic_DNA"/>
</dbReference>
<evidence type="ECO:0000313" key="2">
    <source>
        <dbReference type="EMBL" id="MDR7322506.1"/>
    </source>
</evidence>
<dbReference type="Proteomes" id="UP001183629">
    <property type="component" value="Unassembled WGS sequence"/>
</dbReference>
<proteinExistence type="predicted"/>
<reference evidence="2 3" key="1">
    <citation type="submission" date="2023-07" db="EMBL/GenBank/DDBJ databases">
        <title>Sequencing the genomes of 1000 actinobacteria strains.</title>
        <authorList>
            <person name="Klenk H.-P."/>
        </authorList>
    </citation>
    <scope>NUCLEOTIDE SEQUENCE [LARGE SCALE GENOMIC DNA]</scope>
    <source>
        <strain evidence="2 3">DSM 44711</strain>
    </source>
</reference>
<evidence type="ECO:0000259" key="1">
    <source>
        <dbReference type="PROSITE" id="PS51762"/>
    </source>
</evidence>
<organism evidence="2 3">
    <name type="scientific">Catenuloplanes niger</name>
    <dbReference type="NCBI Taxonomy" id="587534"/>
    <lineage>
        <taxon>Bacteria</taxon>
        <taxon>Bacillati</taxon>
        <taxon>Actinomycetota</taxon>
        <taxon>Actinomycetes</taxon>
        <taxon>Micromonosporales</taxon>
        <taxon>Micromonosporaceae</taxon>
        <taxon>Catenuloplanes</taxon>
    </lineage>
</organism>
<keyword evidence="3" id="KW-1185">Reference proteome</keyword>
<gene>
    <name evidence="2" type="ORF">J2S44_002756</name>
</gene>
<dbReference type="InterPro" id="IPR000757">
    <property type="entry name" value="Beta-glucanase-like"/>
</dbReference>
<dbReference type="GO" id="GO:0004553">
    <property type="term" value="F:hydrolase activity, hydrolyzing O-glycosyl compounds"/>
    <property type="evidence" value="ECO:0007669"/>
    <property type="project" value="InterPro"/>
</dbReference>
<comment type="caution">
    <text evidence="2">The sequence shown here is derived from an EMBL/GenBank/DDBJ whole genome shotgun (WGS) entry which is preliminary data.</text>
</comment>
<dbReference type="RefSeq" id="WP_310413013.1">
    <property type="nucleotide sequence ID" value="NZ_JAVDYC010000001.1"/>
</dbReference>
<protein>
    <recommendedName>
        <fullName evidence="1">GH16 domain-containing protein</fullName>
    </recommendedName>
</protein>
<dbReference type="CDD" id="cd00413">
    <property type="entry name" value="Glyco_hydrolase_16"/>
    <property type="match status" value="1"/>
</dbReference>
<feature type="domain" description="GH16" evidence="1">
    <location>
        <begin position="32"/>
        <end position="293"/>
    </location>
</feature>
<sequence>MRSGASRVRLGLLTAAAVVTAGGGLVVTGNALAETGPTTTTAACGRFFDDFSYGTTGDAAFAGQGWRVRNYAGGPGVPGAGWSASNVSFADVDGQRVAQLRGSTDGTAAGTTQAEFYQAEKRFLEGTYAARIKLSDTPVSGPDGDHVNQTFFAMGPVQRFDYDPLYSELDFTEYLPNGGWGTDGPTNYQTSYNGFRADPWDPYNASDAQDGSLAGWHTIVGQAVDGRVTYFVDGVRVAEHTVDYKDGSRSVFPRVEMGLNFNLWFIDLAGHSGGRSTYQEHVDWVYYADEEAVSPAELDARTAAYRAAGTAREDTLGGC</sequence>
<dbReference type="AlphaFoldDB" id="A0AAE3ZPH9"/>
<evidence type="ECO:0000313" key="3">
    <source>
        <dbReference type="Proteomes" id="UP001183629"/>
    </source>
</evidence>
<dbReference type="Gene3D" id="2.60.120.200">
    <property type="match status" value="1"/>
</dbReference>
<dbReference type="GO" id="GO:0005975">
    <property type="term" value="P:carbohydrate metabolic process"/>
    <property type="evidence" value="ECO:0007669"/>
    <property type="project" value="InterPro"/>
</dbReference>
<dbReference type="SUPFAM" id="SSF49899">
    <property type="entry name" value="Concanavalin A-like lectins/glucanases"/>
    <property type="match status" value="1"/>
</dbReference>